<dbReference type="Proteomes" id="UP000315349">
    <property type="component" value="Chromosome"/>
</dbReference>
<organism evidence="1 2">
    <name type="scientific">Planctopirus ephydatiae</name>
    <dbReference type="NCBI Taxonomy" id="2528019"/>
    <lineage>
        <taxon>Bacteria</taxon>
        <taxon>Pseudomonadati</taxon>
        <taxon>Planctomycetota</taxon>
        <taxon>Planctomycetia</taxon>
        <taxon>Planctomycetales</taxon>
        <taxon>Planctomycetaceae</taxon>
        <taxon>Planctopirus</taxon>
    </lineage>
</organism>
<dbReference type="EMBL" id="CP036299">
    <property type="protein sequence ID" value="QDV29297.1"/>
    <property type="molecule type" value="Genomic_DNA"/>
</dbReference>
<evidence type="ECO:0000313" key="1">
    <source>
        <dbReference type="EMBL" id="QDV29297.1"/>
    </source>
</evidence>
<proteinExistence type="predicted"/>
<accession>A0A518GL54</accession>
<name>A0A518GL54_9PLAN</name>
<protein>
    <submittedName>
        <fullName evidence="1">Uncharacterized protein</fullName>
    </submittedName>
</protein>
<sequence length="45" mass="5146">MATKTHHLFSCMAVEIQSRRTLIKVINPQTLQPGLIFRPVFGDYS</sequence>
<keyword evidence="2" id="KW-1185">Reference proteome</keyword>
<dbReference type="KEGG" id="peh:Spb1_11770"/>
<reference evidence="1 2" key="1">
    <citation type="submission" date="2019-02" db="EMBL/GenBank/DDBJ databases">
        <title>Deep-cultivation of Planctomycetes and their phenomic and genomic characterization uncovers novel biology.</title>
        <authorList>
            <person name="Wiegand S."/>
            <person name="Jogler M."/>
            <person name="Boedeker C."/>
            <person name="Pinto D."/>
            <person name="Vollmers J."/>
            <person name="Rivas-Marin E."/>
            <person name="Kohn T."/>
            <person name="Peeters S.H."/>
            <person name="Heuer A."/>
            <person name="Rast P."/>
            <person name="Oberbeckmann S."/>
            <person name="Bunk B."/>
            <person name="Jeske O."/>
            <person name="Meyerdierks A."/>
            <person name="Storesund J.E."/>
            <person name="Kallscheuer N."/>
            <person name="Luecker S."/>
            <person name="Lage O.M."/>
            <person name="Pohl T."/>
            <person name="Merkel B.J."/>
            <person name="Hornburger P."/>
            <person name="Mueller R.-W."/>
            <person name="Bruemmer F."/>
            <person name="Labrenz M."/>
            <person name="Spormann A.M."/>
            <person name="Op den Camp H."/>
            <person name="Overmann J."/>
            <person name="Amann R."/>
            <person name="Jetten M.S.M."/>
            <person name="Mascher T."/>
            <person name="Medema M.H."/>
            <person name="Devos D.P."/>
            <person name="Kaster A.-K."/>
            <person name="Ovreas L."/>
            <person name="Rohde M."/>
            <person name="Galperin M.Y."/>
            <person name="Jogler C."/>
        </authorList>
    </citation>
    <scope>NUCLEOTIDE SEQUENCE [LARGE SCALE GENOMIC DNA]</scope>
    <source>
        <strain evidence="1 2">Spb1</strain>
    </source>
</reference>
<dbReference type="AlphaFoldDB" id="A0A518GL54"/>
<evidence type="ECO:0000313" key="2">
    <source>
        <dbReference type="Proteomes" id="UP000315349"/>
    </source>
</evidence>
<gene>
    <name evidence="1" type="ORF">Spb1_11770</name>
</gene>